<accession>A0A1H8BR46</accession>
<organism evidence="1 2">
    <name type="scientific">Lihuaxuella thermophila</name>
    <dbReference type="NCBI Taxonomy" id="1173111"/>
    <lineage>
        <taxon>Bacteria</taxon>
        <taxon>Bacillati</taxon>
        <taxon>Bacillota</taxon>
        <taxon>Bacilli</taxon>
        <taxon>Bacillales</taxon>
        <taxon>Thermoactinomycetaceae</taxon>
        <taxon>Lihuaxuella</taxon>
    </lineage>
</organism>
<sequence>MAELVYSRRVGFSEVFTVTGDHNISHLVYYRVSRRGVMGRPIRVDCPPCEFAIRINRLENNDYYVTIVNTQGQVDSFWRIPRGTTFTVRIRTKRKTK</sequence>
<keyword evidence="2" id="KW-1185">Reference proteome</keyword>
<dbReference type="AlphaFoldDB" id="A0A1H8BR46"/>
<evidence type="ECO:0000313" key="2">
    <source>
        <dbReference type="Proteomes" id="UP000199695"/>
    </source>
</evidence>
<proteinExistence type="predicted"/>
<reference evidence="1 2" key="1">
    <citation type="submission" date="2016-10" db="EMBL/GenBank/DDBJ databases">
        <authorList>
            <person name="de Groot N.N."/>
        </authorList>
    </citation>
    <scope>NUCLEOTIDE SEQUENCE [LARGE SCALE GENOMIC DNA]</scope>
    <source>
        <strain evidence="1 2">DSM 46701</strain>
    </source>
</reference>
<evidence type="ECO:0000313" key="1">
    <source>
        <dbReference type="EMBL" id="SEM84488.1"/>
    </source>
</evidence>
<gene>
    <name evidence="1" type="ORF">SAMN05444955_102284</name>
</gene>
<protein>
    <submittedName>
        <fullName evidence="1">Uncharacterized protein</fullName>
    </submittedName>
</protein>
<dbReference type="Proteomes" id="UP000199695">
    <property type="component" value="Unassembled WGS sequence"/>
</dbReference>
<dbReference type="EMBL" id="FOCQ01000002">
    <property type="protein sequence ID" value="SEM84488.1"/>
    <property type="molecule type" value="Genomic_DNA"/>
</dbReference>
<name>A0A1H8BR46_9BACL</name>